<accession>A0AAV0BIY1</accession>
<sequence length="505" mass="57916">MMNSWEAIIYLFCLASKTISTNPALSRGSPVKTLEDIAEGSRSQNPLHSQCEIISRKNDIPPLIDKESTVAQHINLLTKDQDVTNVDINSKRNFKEAFEIGEGPPVKLPDNVKETNFSPHFSSDWGDDLMFFATEWDAFPAHVTDSDLSGIQYDFAFALEGSEYSYYDYYLHNKILNSNNYGLIKQPESLGTLGRSSSKGVADTQFPEHLILAESSLPRNLHVNKIIEAETTTGFPENSYKVIADNFRLTHQIKAKESYGEGESSNYMYENPHLFNFKKDPIISHQTRTAKAKINKNKTIDLPILQKQQSQKFHFKNKDNLEDKYLPQSIQSSAKFYVRQSNPIKKNDKKDQLKIKGINIKKNSAQEKRLTDAIHGFQLNHEDLIKSRPEKNLLRLFIEALDNFADNESYEYVPNPINVLQPEYLERYLHNPFVKSFLSQSGTPISRSQFVALDAAYEMQNGKEDKKLNDLFFLNVHGLINENLDENFYILVRQWRKGLAGKLSW</sequence>
<reference evidence="2" key="1">
    <citation type="submission" date="2022-06" db="EMBL/GenBank/DDBJ databases">
        <authorList>
            <consortium name="SYNGENTA / RWTH Aachen University"/>
        </authorList>
    </citation>
    <scope>NUCLEOTIDE SEQUENCE</scope>
</reference>
<keyword evidence="1" id="KW-0732">Signal</keyword>
<dbReference type="Proteomes" id="UP001153365">
    <property type="component" value="Unassembled WGS sequence"/>
</dbReference>
<evidence type="ECO:0000313" key="3">
    <source>
        <dbReference type="Proteomes" id="UP001153365"/>
    </source>
</evidence>
<protein>
    <recommendedName>
        <fullName evidence="4">Secreted protein</fullName>
    </recommendedName>
</protein>
<feature type="chain" id="PRO_5043404142" description="Secreted protein" evidence="1">
    <location>
        <begin position="21"/>
        <end position="505"/>
    </location>
</feature>
<proteinExistence type="predicted"/>
<name>A0AAV0BIY1_PHAPC</name>
<organism evidence="2 3">
    <name type="scientific">Phakopsora pachyrhizi</name>
    <name type="common">Asian soybean rust disease fungus</name>
    <dbReference type="NCBI Taxonomy" id="170000"/>
    <lineage>
        <taxon>Eukaryota</taxon>
        <taxon>Fungi</taxon>
        <taxon>Dikarya</taxon>
        <taxon>Basidiomycota</taxon>
        <taxon>Pucciniomycotina</taxon>
        <taxon>Pucciniomycetes</taxon>
        <taxon>Pucciniales</taxon>
        <taxon>Phakopsoraceae</taxon>
        <taxon>Phakopsora</taxon>
    </lineage>
</organism>
<feature type="signal peptide" evidence="1">
    <location>
        <begin position="1"/>
        <end position="20"/>
    </location>
</feature>
<evidence type="ECO:0000256" key="1">
    <source>
        <dbReference type="SAM" id="SignalP"/>
    </source>
</evidence>
<comment type="caution">
    <text evidence="2">The sequence shown here is derived from an EMBL/GenBank/DDBJ whole genome shotgun (WGS) entry which is preliminary data.</text>
</comment>
<dbReference type="AlphaFoldDB" id="A0AAV0BIY1"/>
<evidence type="ECO:0000313" key="2">
    <source>
        <dbReference type="EMBL" id="CAH7686278.1"/>
    </source>
</evidence>
<evidence type="ECO:0008006" key="4">
    <source>
        <dbReference type="Google" id="ProtNLM"/>
    </source>
</evidence>
<gene>
    <name evidence="2" type="ORF">PPACK8108_LOCUS20904</name>
</gene>
<dbReference type="EMBL" id="CALTRL010005780">
    <property type="protein sequence ID" value="CAH7686278.1"/>
    <property type="molecule type" value="Genomic_DNA"/>
</dbReference>
<keyword evidence="3" id="KW-1185">Reference proteome</keyword>